<reference evidence="2" key="2">
    <citation type="submission" date="2025-09" db="UniProtKB">
        <authorList>
            <consortium name="Ensembl"/>
        </authorList>
    </citation>
    <scope>IDENTIFICATION</scope>
</reference>
<proteinExistence type="predicted"/>
<name>A0A8C0H5Q7_CHEAB</name>
<evidence type="ECO:0000256" key="1">
    <source>
        <dbReference type="SAM" id="MobiDB-lite"/>
    </source>
</evidence>
<feature type="region of interest" description="Disordered" evidence="1">
    <location>
        <begin position="1"/>
        <end position="24"/>
    </location>
</feature>
<dbReference type="Ensembl" id="ENSCABT00000019214.1">
    <property type="protein sequence ID" value="ENSCABP00000017522.1"/>
    <property type="gene ID" value="ENSCABG00000013011.1"/>
</dbReference>
<evidence type="ECO:0000313" key="3">
    <source>
        <dbReference type="Proteomes" id="UP000694404"/>
    </source>
</evidence>
<feature type="region of interest" description="Disordered" evidence="1">
    <location>
        <begin position="59"/>
        <end position="115"/>
    </location>
</feature>
<organism evidence="2 3">
    <name type="scientific">Chelonoidis abingdonii</name>
    <name type="common">Abingdon island giant tortoise</name>
    <name type="synonym">Testudo abingdonii</name>
    <dbReference type="NCBI Taxonomy" id="106734"/>
    <lineage>
        <taxon>Eukaryota</taxon>
        <taxon>Metazoa</taxon>
        <taxon>Chordata</taxon>
        <taxon>Craniata</taxon>
        <taxon>Vertebrata</taxon>
        <taxon>Euteleostomi</taxon>
        <taxon>Archelosauria</taxon>
        <taxon>Testudinata</taxon>
        <taxon>Testudines</taxon>
        <taxon>Cryptodira</taxon>
        <taxon>Durocryptodira</taxon>
        <taxon>Testudinoidea</taxon>
        <taxon>Testudinidae</taxon>
        <taxon>Chelonoidis</taxon>
    </lineage>
</organism>
<keyword evidence="3" id="KW-1185">Reference proteome</keyword>
<reference evidence="2" key="1">
    <citation type="submission" date="2025-08" db="UniProtKB">
        <authorList>
            <consortium name="Ensembl"/>
        </authorList>
    </citation>
    <scope>IDENTIFICATION</scope>
</reference>
<feature type="compositionally biased region" description="Basic residues" evidence="1">
    <location>
        <begin position="106"/>
        <end position="115"/>
    </location>
</feature>
<protein>
    <submittedName>
        <fullName evidence="2">Uncharacterized protein</fullName>
    </submittedName>
</protein>
<dbReference type="AlphaFoldDB" id="A0A8C0H5Q7"/>
<evidence type="ECO:0000313" key="2">
    <source>
        <dbReference type="Ensembl" id="ENSCABP00000017522.1"/>
    </source>
</evidence>
<sequence length="171" mass="18342">MAKLWSGPALPLRRTRQSPRAPGFLGGRHIAGGAAGGLRWICRSCACRRSVGPRLRWSGRAAAGMPADGPLVPRGSGGPPPEPQTNGPSAEMAAAAPPEPREWRTGRRNGRAPRARKTLAPVLAMLEIRSQNHHLAKTLLDLNMEMQRLRNENELSAASESKALNIAISPE</sequence>
<dbReference type="Proteomes" id="UP000694404">
    <property type="component" value="Unplaced"/>
</dbReference>
<accession>A0A8C0H5Q7</accession>